<evidence type="ECO:0000313" key="3">
    <source>
        <dbReference type="EMBL" id="WCT13419.1"/>
    </source>
</evidence>
<comment type="catalytic activity">
    <reaction evidence="1">
        <text>ATP + protein L-histidine = ADP + protein N-phospho-L-histidine.</text>
        <dbReference type="EC" id="2.7.13.3"/>
    </reaction>
</comment>
<dbReference type="InterPro" id="IPR003661">
    <property type="entry name" value="HisK_dim/P_dom"/>
</dbReference>
<dbReference type="SUPFAM" id="SSF47384">
    <property type="entry name" value="Homodimeric domain of signal transducing histidine kinase"/>
    <property type="match status" value="1"/>
</dbReference>
<dbReference type="EC" id="2.7.13.3" evidence="2"/>
<dbReference type="Gene3D" id="1.10.287.130">
    <property type="match status" value="1"/>
</dbReference>
<accession>A0ABY7TB48</accession>
<dbReference type="InterPro" id="IPR036097">
    <property type="entry name" value="HisK_dim/P_sf"/>
</dbReference>
<evidence type="ECO:0000256" key="1">
    <source>
        <dbReference type="ARBA" id="ARBA00000085"/>
    </source>
</evidence>
<reference evidence="3 4" key="1">
    <citation type="submission" date="2023-02" db="EMBL/GenBank/DDBJ databases">
        <title>Genome sequence of Mucilaginibacter jinjuensis strain KACC 16571.</title>
        <authorList>
            <person name="Kim S."/>
            <person name="Heo J."/>
            <person name="Kwon S.-W."/>
        </authorList>
    </citation>
    <scope>NUCLEOTIDE SEQUENCE [LARGE SCALE GENOMIC DNA]</scope>
    <source>
        <strain evidence="3 4">KACC 16571</strain>
    </source>
</reference>
<dbReference type="InterPro" id="IPR035965">
    <property type="entry name" value="PAS-like_dom_sf"/>
</dbReference>
<proteinExistence type="predicted"/>
<dbReference type="Proteomes" id="UP001216139">
    <property type="component" value="Chromosome"/>
</dbReference>
<organism evidence="3 4">
    <name type="scientific">Mucilaginibacter jinjuensis</name>
    <dbReference type="NCBI Taxonomy" id="1176721"/>
    <lineage>
        <taxon>Bacteria</taxon>
        <taxon>Pseudomonadati</taxon>
        <taxon>Bacteroidota</taxon>
        <taxon>Sphingobacteriia</taxon>
        <taxon>Sphingobacteriales</taxon>
        <taxon>Sphingobacteriaceae</taxon>
        <taxon>Mucilaginibacter</taxon>
    </lineage>
</organism>
<dbReference type="Gene3D" id="3.30.450.20">
    <property type="entry name" value="PAS domain"/>
    <property type="match status" value="1"/>
</dbReference>
<dbReference type="EMBL" id="CP117167">
    <property type="protein sequence ID" value="WCT13419.1"/>
    <property type="molecule type" value="Genomic_DNA"/>
</dbReference>
<dbReference type="SUPFAM" id="SSF55785">
    <property type="entry name" value="PYP-like sensor domain (PAS domain)"/>
    <property type="match status" value="1"/>
</dbReference>
<gene>
    <name evidence="3" type="ORF">PQO05_05660</name>
</gene>
<sequence length="197" mass="22447">MHRYNQINNFLETSDFFYTIAIGMDGVYIYVSPNYDRNFSFGKGTLKGQDFSVTLHPQDIRICEEVGPMCFGHPNRLFPATLRKHDGKGGFVVTQWEMQAMLDEQGQPLGIFCIGYNITEFIDTREKLDQAETSLDEISFIQSHGVRKPLANIMGISKLLRVADDDAEREKLMNMLDTSANELDQVIKEISNKGEHD</sequence>
<evidence type="ECO:0000256" key="2">
    <source>
        <dbReference type="ARBA" id="ARBA00012438"/>
    </source>
</evidence>
<protein>
    <recommendedName>
        <fullName evidence="2">histidine kinase</fullName>
        <ecNumber evidence="2">2.7.13.3</ecNumber>
    </recommendedName>
</protein>
<name>A0ABY7TB48_9SPHI</name>
<dbReference type="RefSeq" id="WP_273631709.1">
    <property type="nucleotide sequence ID" value="NZ_CP117167.1"/>
</dbReference>
<dbReference type="CDD" id="cd00082">
    <property type="entry name" value="HisKA"/>
    <property type="match status" value="1"/>
</dbReference>
<keyword evidence="4" id="KW-1185">Reference proteome</keyword>
<evidence type="ECO:0000313" key="4">
    <source>
        <dbReference type="Proteomes" id="UP001216139"/>
    </source>
</evidence>